<evidence type="ECO:0000313" key="3">
    <source>
        <dbReference type="Proteomes" id="UP000469558"/>
    </source>
</evidence>
<name>A0A8T9C7A4_9HELO</name>
<gene>
    <name evidence="2" type="ORF">LSUE1_G003928</name>
</gene>
<evidence type="ECO:0000256" key="1">
    <source>
        <dbReference type="SAM" id="SignalP"/>
    </source>
</evidence>
<proteinExistence type="predicted"/>
<feature type="signal peptide" evidence="1">
    <location>
        <begin position="1"/>
        <end position="17"/>
    </location>
</feature>
<reference evidence="2 3" key="1">
    <citation type="submission" date="2018-05" db="EMBL/GenBank/DDBJ databases">
        <title>Genome sequencing and assembly of the regulated plant pathogen Lachnellula willkommii and related sister species for the development of diagnostic species identification markers.</title>
        <authorList>
            <person name="Giroux E."/>
            <person name="Bilodeau G."/>
        </authorList>
    </citation>
    <scope>NUCLEOTIDE SEQUENCE [LARGE SCALE GENOMIC DNA]</scope>
    <source>
        <strain evidence="2 3">CBS 268.59</strain>
    </source>
</reference>
<feature type="chain" id="PRO_5035729320" evidence="1">
    <location>
        <begin position="18"/>
        <end position="135"/>
    </location>
</feature>
<comment type="caution">
    <text evidence="2">The sequence shown here is derived from an EMBL/GenBank/DDBJ whole genome shotgun (WGS) entry which is preliminary data.</text>
</comment>
<protein>
    <submittedName>
        <fullName evidence="2">Uncharacterized protein</fullName>
    </submittedName>
</protein>
<evidence type="ECO:0000313" key="2">
    <source>
        <dbReference type="EMBL" id="TVY76003.1"/>
    </source>
</evidence>
<dbReference type="Proteomes" id="UP000469558">
    <property type="component" value="Unassembled WGS sequence"/>
</dbReference>
<dbReference type="OrthoDB" id="3553646at2759"/>
<keyword evidence="3" id="KW-1185">Reference proteome</keyword>
<keyword evidence="1" id="KW-0732">Signal</keyword>
<organism evidence="2 3">
    <name type="scientific">Lachnellula suecica</name>
    <dbReference type="NCBI Taxonomy" id="602035"/>
    <lineage>
        <taxon>Eukaryota</taxon>
        <taxon>Fungi</taxon>
        <taxon>Dikarya</taxon>
        <taxon>Ascomycota</taxon>
        <taxon>Pezizomycotina</taxon>
        <taxon>Leotiomycetes</taxon>
        <taxon>Helotiales</taxon>
        <taxon>Lachnaceae</taxon>
        <taxon>Lachnellula</taxon>
    </lineage>
</organism>
<accession>A0A8T9C7A4</accession>
<dbReference type="AlphaFoldDB" id="A0A8T9C7A4"/>
<dbReference type="EMBL" id="QGMK01000892">
    <property type="protein sequence ID" value="TVY76003.1"/>
    <property type="molecule type" value="Genomic_DNA"/>
</dbReference>
<sequence>MLFSATLPALLTVVASATPIIYLTNCWNLTTAIQRAEIDYFPSVTTLPLTAAPTKIDVLSTTDTIDYEDGTWTGTKPFAVKVIIGVNAYTAKAGADVGYATQGDGTVGRCIRLVRSVVYTPTDGAVCQSDYACSG</sequence>